<protein>
    <submittedName>
        <fullName evidence="6">Gram-positive signal peptide protein, YSIRK family</fullName>
    </submittedName>
</protein>
<dbReference type="OrthoDB" id="2209669at2"/>
<dbReference type="AlphaFoldDB" id="I0T272"/>
<feature type="domain" description="DUF1542" evidence="4">
    <location>
        <begin position="918"/>
        <end position="994"/>
    </location>
</feature>
<dbReference type="Gene3D" id="3.10.20.890">
    <property type="match status" value="3"/>
</dbReference>
<proteinExistence type="predicted"/>
<dbReference type="InterPro" id="IPR044024">
    <property type="entry name" value="aRib"/>
</dbReference>
<keyword evidence="1" id="KW-0732">Signal</keyword>
<feature type="compositionally biased region" description="Basic and acidic residues" evidence="2">
    <location>
        <begin position="1086"/>
        <end position="1113"/>
    </location>
</feature>
<reference evidence="6 7" key="1">
    <citation type="submission" date="2012-02" db="EMBL/GenBank/DDBJ databases">
        <authorList>
            <person name="Harkins D.M."/>
            <person name="Madupu R."/>
            <person name="Durkin A.S."/>
            <person name="Torralba M."/>
            <person name="Methe B."/>
            <person name="Sutton G.G."/>
            <person name="Nelson K.E."/>
        </authorList>
    </citation>
    <scope>NUCLEOTIDE SEQUENCE [LARGE SCALE GENOMIC DNA]</scope>
    <source>
        <strain evidence="6 7">SK575</strain>
    </source>
</reference>
<dbReference type="Proteomes" id="UP000005505">
    <property type="component" value="Unassembled WGS sequence"/>
</dbReference>
<feature type="domain" description="DUF1542" evidence="4">
    <location>
        <begin position="996"/>
        <end position="1071"/>
    </location>
</feature>
<accession>I0T272</accession>
<feature type="region of interest" description="Disordered" evidence="2">
    <location>
        <begin position="137"/>
        <end position="195"/>
    </location>
</feature>
<evidence type="ECO:0000313" key="7">
    <source>
        <dbReference type="Proteomes" id="UP000005505"/>
    </source>
</evidence>
<dbReference type="Pfam" id="PF07564">
    <property type="entry name" value="DUF1542"/>
    <property type="match status" value="2"/>
</dbReference>
<feature type="region of interest" description="Disordered" evidence="2">
    <location>
        <begin position="1086"/>
        <end position="1115"/>
    </location>
</feature>
<dbReference type="Pfam" id="PF04650">
    <property type="entry name" value="YSIRK_signal"/>
    <property type="match status" value="1"/>
</dbReference>
<dbReference type="Gene3D" id="1.20.1270.90">
    <property type="entry name" value="AF1782-like"/>
    <property type="match status" value="1"/>
</dbReference>
<evidence type="ECO:0000256" key="2">
    <source>
        <dbReference type="SAM" id="MobiDB-lite"/>
    </source>
</evidence>
<dbReference type="RefSeq" id="WP_000428624.1">
    <property type="nucleotide sequence ID" value="NZ_AICU01000004.1"/>
</dbReference>
<dbReference type="NCBIfam" id="TIGR01168">
    <property type="entry name" value="YSIRK_signal"/>
    <property type="match status" value="1"/>
</dbReference>
<feature type="domain" description="YSIRK Gram-positive signal peptide" evidence="3">
    <location>
        <begin position="16"/>
        <end position="41"/>
    </location>
</feature>
<evidence type="ECO:0000256" key="1">
    <source>
        <dbReference type="ARBA" id="ARBA00022729"/>
    </source>
</evidence>
<gene>
    <name evidence="6" type="ORF">HMPREF1048_1946</name>
</gene>
<evidence type="ECO:0000259" key="3">
    <source>
        <dbReference type="Pfam" id="PF04650"/>
    </source>
</evidence>
<dbReference type="InterPro" id="IPR005877">
    <property type="entry name" value="YSIRK_signal_dom"/>
</dbReference>
<feature type="compositionally biased region" description="Basic and acidic residues" evidence="2">
    <location>
        <begin position="178"/>
        <end position="195"/>
    </location>
</feature>
<feature type="compositionally biased region" description="Basic and acidic residues" evidence="2">
    <location>
        <begin position="139"/>
        <end position="169"/>
    </location>
</feature>
<dbReference type="InterPro" id="IPR011439">
    <property type="entry name" value="DUF1542"/>
</dbReference>
<evidence type="ECO:0000259" key="5">
    <source>
        <dbReference type="Pfam" id="PF18938"/>
    </source>
</evidence>
<feature type="domain" description="Atypical Rib" evidence="5">
    <location>
        <begin position="600"/>
        <end position="685"/>
    </location>
</feature>
<organism evidence="6 7">
    <name type="scientific">Streptococcus mitis SK575</name>
    <dbReference type="NCBI Taxonomy" id="1095736"/>
    <lineage>
        <taxon>Bacteria</taxon>
        <taxon>Bacillati</taxon>
        <taxon>Bacillota</taxon>
        <taxon>Bacilli</taxon>
        <taxon>Lactobacillales</taxon>
        <taxon>Streptococcaceae</taxon>
        <taxon>Streptococcus</taxon>
        <taxon>Streptococcus mitis group</taxon>
    </lineage>
</organism>
<dbReference type="EMBL" id="AICU01000004">
    <property type="protein sequence ID" value="EID29725.1"/>
    <property type="molecule type" value="Genomic_DNA"/>
</dbReference>
<sequence length="1156" mass="124227">MENKPSMSRVERLHREKVTRYSIRKYSFGAASVAVAALFMFLGNGAVSVQADQIQPGDTATAQPATPALDKTQLESYISEIETKLSNGSYDNKTEESVAVLKAELESAKATLANATTQAELKTAYSKLVTTANSKLKNKPVEKKETPAVDTTEGKETVGKKAENTEKNPESNSIENTGSKDERNGKPMDKDNAFRAETTETQGNFTYSMEYSTGKEIYLYNEEDADVNITVNSTAGKIKRATVKAGSGQFTLKEKSDAAIAYAKGQSSTKPEEEEVERDDFGWSYHQIITETQGPVTIKITGKPNDTFKGLKPYTKTEDQRAVLGARYLELEDSTGAKLPGGRTPSSPGYFNLVVKSQTYKYDIQPVAEGDKVAVADINNLTPTDINNIKEKIKIQYSDKATTEDARLASKKGEVVNPRSSVVKEIAVANGTVTVTYNDDSVDTTPVASVARTNPVPTVELPYSNADKRQIYVYTGENTDLTFTGKDETTVKDLYLRGPGGVANDNAAAYGFTTGKIDNGAVTNGEGTVSADKRTATIKMTGVTTLKAPNQWTSFIEAKDSDDAKSMTGANYDASTDNAVRQQKPGYVQFVVKSQTDKYDIKAPTEKVTVADPANVTDEEFDTIKAKLKLEYNKSNDDANISKDADVADQNSKIASIEKDAKGNLVVTYTDGSKDTRPLSDFINKAPTVELPYSNADKRQIYVYTGENTDLTFTGKDEKTVKDLYLRGPGGIGSDNTAGYGFTTGKIDNDVVTNGEGTVSADKRTATIKMTGVTTLKAPNQWTSFIVANDNDDASSMPSDQTFDASTDNAVRQQRPGYVQFVVKSQTDKYDIKAPTEKVAVADPANVTEADLAKIKEKLQLEYNQNNDDANISKNAQVTDKDAKIASVTKDDQGNLVVTYTDGSKDTRPLSEFVTLDKQPAIDEVNKAAEKQIAAINSTPNATDEEKAAAIAKVNADKQKALDEIAKPEVTTKDALDKAQTAGTGAIAKDNPVVAKKDEAKQAIDDALTAKNKEIDASPDLTPEEKTKAKEVAKAQADVAKAAVDNATTNAAVDKAKADGTTAVANVTPVAKAEAKKAIAKALEDKNSEIDKRTDLTDEEKTAAKNEAKDKADAQLAKINEQPDAATTPTAAKTAQDAVDAAKTTGVDEVTAVNPV</sequence>
<evidence type="ECO:0000259" key="4">
    <source>
        <dbReference type="Pfam" id="PF07564"/>
    </source>
</evidence>
<evidence type="ECO:0000313" key="6">
    <source>
        <dbReference type="EMBL" id="EID29725.1"/>
    </source>
</evidence>
<dbReference type="Pfam" id="PF18938">
    <property type="entry name" value="aRib"/>
    <property type="match status" value="2"/>
</dbReference>
<name>I0T272_STRMT</name>
<comment type="caution">
    <text evidence="6">The sequence shown here is derived from an EMBL/GenBank/DDBJ whole genome shotgun (WGS) entry which is preliminary data.</text>
</comment>
<feature type="non-terminal residue" evidence="6">
    <location>
        <position position="1156"/>
    </location>
</feature>
<feature type="domain" description="Atypical Rib" evidence="5">
    <location>
        <begin position="831"/>
        <end position="914"/>
    </location>
</feature>